<dbReference type="EMBL" id="SGXD01000005">
    <property type="protein sequence ID" value="RZS79994.1"/>
    <property type="molecule type" value="Genomic_DNA"/>
</dbReference>
<dbReference type="Proteomes" id="UP000293638">
    <property type="component" value="Unassembled WGS sequence"/>
</dbReference>
<reference evidence="2 3" key="1">
    <citation type="submission" date="2019-02" db="EMBL/GenBank/DDBJ databases">
        <title>Genomic Encyclopedia of Type Strains, Phase IV (KMG-IV): sequencing the most valuable type-strain genomes for metagenomic binning, comparative biology and taxonomic classification.</title>
        <authorList>
            <person name="Goeker M."/>
        </authorList>
    </citation>
    <scope>NUCLEOTIDE SEQUENCE [LARGE SCALE GENOMIC DNA]</scope>
    <source>
        <strain evidence="2 3">DSM 45622</strain>
    </source>
</reference>
<evidence type="ECO:0000313" key="3">
    <source>
        <dbReference type="Proteomes" id="UP000293638"/>
    </source>
</evidence>
<dbReference type="RefSeq" id="WP_130494212.1">
    <property type="nucleotide sequence ID" value="NZ_SGXD01000005.1"/>
</dbReference>
<name>A0A4V2F2T3_9ACTN</name>
<dbReference type="InterPro" id="IPR018713">
    <property type="entry name" value="MPAB/Lcp_cat_dom"/>
</dbReference>
<gene>
    <name evidence="2" type="ORF">EV189_3473</name>
</gene>
<proteinExistence type="predicted"/>
<sequence>MGDPRLPLRAMFPPAPPLGVRGDPGVIRPYGVAQRLAGDRLVLAGGPAAVLLQVAHPLVGAGVALHSDYAARPGHRLVATLQLTLAIGFGDTAQARAAASSVGRRHATVNGEISDAAGAFAAGTRYDATDPELTLWVYGTLAFCAVAVHQRYGRGVTPAECEQSWQETKPFLHLFGVPDELIPATWQDFLAWWDLQVPRLAVTPVVARVAQDMLVPRLFPPLPGLGIVLRAVTSDLLPEPVRAAYGVPLTRGRRLLVAVLAAVTRVVWPRLPRRLREFPHVRQVEQRLG</sequence>
<dbReference type="OrthoDB" id="3456672at2"/>
<dbReference type="PANTHER" id="PTHR36151">
    <property type="entry name" value="BLR2777 PROTEIN"/>
    <property type="match status" value="1"/>
</dbReference>
<dbReference type="GO" id="GO:0016491">
    <property type="term" value="F:oxidoreductase activity"/>
    <property type="evidence" value="ECO:0007669"/>
    <property type="project" value="InterPro"/>
</dbReference>
<accession>A0A4V2F2T3</accession>
<organism evidence="2 3">
    <name type="scientific">Motilibacter rhizosphaerae</name>
    <dbReference type="NCBI Taxonomy" id="598652"/>
    <lineage>
        <taxon>Bacteria</taxon>
        <taxon>Bacillati</taxon>
        <taxon>Actinomycetota</taxon>
        <taxon>Actinomycetes</taxon>
        <taxon>Motilibacterales</taxon>
        <taxon>Motilibacteraceae</taxon>
        <taxon>Motilibacter</taxon>
    </lineage>
</organism>
<protein>
    <submittedName>
        <fullName evidence="2">Uncharacterized protein (DUF2236 family)</fullName>
    </submittedName>
</protein>
<evidence type="ECO:0000259" key="1">
    <source>
        <dbReference type="Pfam" id="PF09995"/>
    </source>
</evidence>
<dbReference type="PANTHER" id="PTHR36151:SF3">
    <property type="entry name" value="ER-BOUND OXYGENASE MPAB_MPAB'_RUBBER OXYGENASE CATALYTIC DOMAIN-CONTAINING PROTEIN"/>
    <property type="match status" value="1"/>
</dbReference>
<evidence type="ECO:0000313" key="2">
    <source>
        <dbReference type="EMBL" id="RZS79994.1"/>
    </source>
</evidence>
<keyword evidence="3" id="KW-1185">Reference proteome</keyword>
<dbReference type="AlphaFoldDB" id="A0A4V2F2T3"/>
<comment type="caution">
    <text evidence="2">The sequence shown here is derived from an EMBL/GenBank/DDBJ whole genome shotgun (WGS) entry which is preliminary data.</text>
</comment>
<dbReference type="Pfam" id="PF09995">
    <property type="entry name" value="MPAB_Lcp_cat"/>
    <property type="match status" value="1"/>
</dbReference>
<feature type="domain" description="ER-bound oxygenase mpaB/mpaB'/Rubber oxygenase catalytic" evidence="1">
    <location>
        <begin position="35"/>
        <end position="265"/>
    </location>
</feature>